<dbReference type="Pfam" id="PF02367">
    <property type="entry name" value="TsaE"/>
    <property type="match status" value="1"/>
</dbReference>
<dbReference type="AlphaFoldDB" id="A0A9D1HTN4"/>
<proteinExistence type="inferred from homology"/>
<dbReference type="EMBL" id="DVML01000012">
    <property type="protein sequence ID" value="HIU22331.1"/>
    <property type="molecule type" value="Genomic_DNA"/>
</dbReference>
<evidence type="ECO:0000256" key="9">
    <source>
        <dbReference type="ARBA" id="ARBA00022842"/>
    </source>
</evidence>
<dbReference type="InterPro" id="IPR027417">
    <property type="entry name" value="P-loop_NTPase"/>
</dbReference>
<keyword evidence="8" id="KW-0067">ATP-binding</keyword>
<evidence type="ECO:0000256" key="7">
    <source>
        <dbReference type="ARBA" id="ARBA00022741"/>
    </source>
</evidence>
<comment type="caution">
    <text evidence="11">The sequence shown here is derived from an EMBL/GenBank/DDBJ whole genome shotgun (WGS) entry which is preliminary data.</text>
</comment>
<dbReference type="SUPFAM" id="SSF52540">
    <property type="entry name" value="P-loop containing nucleoside triphosphate hydrolases"/>
    <property type="match status" value="1"/>
</dbReference>
<evidence type="ECO:0000256" key="10">
    <source>
        <dbReference type="ARBA" id="ARBA00032441"/>
    </source>
</evidence>
<accession>A0A9D1HTN4</accession>
<organism evidence="11 12">
    <name type="scientific">Candidatus Fimihabitans intestinipullorum</name>
    <dbReference type="NCBI Taxonomy" id="2840820"/>
    <lineage>
        <taxon>Bacteria</taxon>
        <taxon>Bacillati</taxon>
        <taxon>Mycoplasmatota</taxon>
        <taxon>Mycoplasmatota incertae sedis</taxon>
        <taxon>Candidatus Fimihabitans</taxon>
    </lineage>
</organism>
<evidence type="ECO:0000313" key="11">
    <source>
        <dbReference type="EMBL" id="HIU22331.1"/>
    </source>
</evidence>
<dbReference type="PANTHER" id="PTHR33540">
    <property type="entry name" value="TRNA THREONYLCARBAMOYLADENOSINE BIOSYNTHESIS PROTEIN TSAE"/>
    <property type="match status" value="1"/>
</dbReference>
<dbReference type="NCBIfam" id="TIGR00150">
    <property type="entry name" value="T6A_YjeE"/>
    <property type="match status" value="1"/>
</dbReference>
<keyword evidence="5" id="KW-0819">tRNA processing</keyword>
<evidence type="ECO:0000256" key="8">
    <source>
        <dbReference type="ARBA" id="ARBA00022840"/>
    </source>
</evidence>
<evidence type="ECO:0000256" key="2">
    <source>
        <dbReference type="ARBA" id="ARBA00007599"/>
    </source>
</evidence>
<comment type="similarity">
    <text evidence="2">Belongs to the TsaE family.</text>
</comment>
<reference evidence="11" key="1">
    <citation type="submission" date="2020-10" db="EMBL/GenBank/DDBJ databases">
        <authorList>
            <person name="Gilroy R."/>
        </authorList>
    </citation>
    <scope>NUCLEOTIDE SEQUENCE</scope>
    <source>
        <strain evidence="11">CHK197-8231</strain>
    </source>
</reference>
<evidence type="ECO:0000256" key="1">
    <source>
        <dbReference type="ARBA" id="ARBA00004496"/>
    </source>
</evidence>
<keyword evidence="7" id="KW-0547">Nucleotide-binding</keyword>
<dbReference type="GO" id="GO:0005737">
    <property type="term" value="C:cytoplasm"/>
    <property type="evidence" value="ECO:0007669"/>
    <property type="project" value="UniProtKB-SubCell"/>
</dbReference>
<protein>
    <recommendedName>
        <fullName evidence="3">tRNA threonylcarbamoyladenosine biosynthesis protein TsaE</fullName>
    </recommendedName>
    <alternativeName>
        <fullName evidence="10">t(6)A37 threonylcarbamoyladenosine biosynthesis protein TsaE</fullName>
    </alternativeName>
</protein>
<evidence type="ECO:0000256" key="4">
    <source>
        <dbReference type="ARBA" id="ARBA00022490"/>
    </source>
</evidence>
<name>A0A9D1HTN4_9BACT</name>
<dbReference type="Proteomes" id="UP000824087">
    <property type="component" value="Unassembled WGS sequence"/>
</dbReference>
<reference evidence="11" key="2">
    <citation type="journal article" date="2021" name="PeerJ">
        <title>Extensive microbial diversity within the chicken gut microbiome revealed by metagenomics and culture.</title>
        <authorList>
            <person name="Gilroy R."/>
            <person name="Ravi A."/>
            <person name="Getino M."/>
            <person name="Pursley I."/>
            <person name="Horton D.L."/>
            <person name="Alikhan N.F."/>
            <person name="Baker D."/>
            <person name="Gharbi K."/>
            <person name="Hall N."/>
            <person name="Watson M."/>
            <person name="Adriaenssens E.M."/>
            <person name="Foster-Nyarko E."/>
            <person name="Jarju S."/>
            <person name="Secka A."/>
            <person name="Antonio M."/>
            <person name="Oren A."/>
            <person name="Chaudhuri R.R."/>
            <person name="La Ragione R."/>
            <person name="Hildebrand F."/>
            <person name="Pallen M.J."/>
        </authorList>
    </citation>
    <scope>NUCLEOTIDE SEQUENCE</scope>
    <source>
        <strain evidence="11">CHK197-8231</strain>
    </source>
</reference>
<keyword evidence="6" id="KW-0479">Metal-binding</keyword>
<comment type="subcellular location">
    <subcellularLocation>
        <location evidence="1">Cytoplasm</location>
    </subcellularLocation>
</comment>
<sequence length="149" mass="16955">MEYKITTHNERETIELAQNFESEKFPNMIICLDGELGSGKTVFTKGIANALGIQESITSPTFTIIKEYEGELPLYHMDVYRLNGDVDGTGIEEYFTKGGVVVIEWADMIKDILPKERLEIKFRVAGENKRVLILKPYGQKYEDLCEAVL</sequence>
<keyword evidence="9" id="KW-0460">Magnesium</keyword>
<gene>
    <name evidence="11" type="primary">tsaE</name>
    <name evidence="11" type="ORF">IAD49_01985</name>
</gene>
<evidence type="ECO:0000313" key="12">
    <source>
        <dbReference type="Proteomes" id="UP000824087"/>
    </source>
</evidence>
<evidence type="ECO:0000256" key="6">
    <source>
        <dbReference type="ARBA" id="ARBA00022723"/>
    </source>
</evidence>
<dbReference type="GO" id="GO:0005524">
    <property type="term" value="F:ATP binding"/>
    <property type="evidence" value="ECO:0007669"/>
    <property type="project" value="UniProtKB-KW"/>
</dbReference>
<dbReference type="GO" id="GO:0002949">
    <property type="term" value="P:tRNA threonylcarbamoyladenosine modification"/>
    <property type="evidence" value="ECO:0007669"/>
    <property type="project" value="InterPro"/>
</dbReference>
<keyword evidence="4" id="KW-0963">Cytoplasm</keyword>
<evidence type="ECO:0000256" key="5">
    <source>
        <dbReference type="ARBA" id="ARBA00022694"/>
    </source>
</evidence>
<evidence type="ECO:0000256" key="3">
    <source>
        <dbReference type="ARBA" id="ARBA00019010"/>
    </source>
</evidence>
<dbReference type="GO" id="GO:0046872">
    <property type="term" value="F:metal ion binding"/>
    <property type="evidence" value="ECO:0007669"/>
    <property type="project" value="UniProtKB-KW"/>
</dbReference>
<dbReference type="Gene3D" id="3.40.50.300">
    <property type="entry name" value="P-loop containing nucleotide triphosphate hydrolases"/>
    <property type="match status" value="1"/>
</dbReference>
<dbReference type="PANTHER" id="PTHR33540:SF2">
    <property type="entry name" value="TRNA THREONYLCARBAMOYLADENOSINE BIOSYNTHESIS PROTEIN TSAE"/>
    <property type="match status" value="1"/>
</dbReference>
<dbReference type="InterPro" id="IPR003442">
    <property type="entry name" value="T6A_TsaE"/>
</dbReference>